<dbReference type="GO" id="GO:0043565">
    <property type="term" value="F:sequence-specific DNA binding"/>
    <property type="evidence" value="ECO:0007669"/>
    <property type="project" value="InterPro"/>
</dbReference>
<dbReference type="InterPro" id="IPR003594">
    <property type="entry name" value="HATPase_dom"/>
</dbReference>
<dbReference type="Pfam" id="PF00072">
    <property type="entry name" value="Response_reg"/>
    <property type="match status" value="1"/>
</dbReference>
<dbReference type="SMART" id="SM00342">
    <property type="entry name" value="HTH_ARAC"/>
    <property type="match status" value="1"/>
</dbReference>
<dbReference type="SMART" id="SM00387">
    <property type="entry name" value="HATPase_c"/>
    <property type="match status" value="1"/>
</dbReference>
<feature type="modified residue" description="4-aspartylphosphate" evidence="7">
    <location>
        <position position="790"/>
    </location>
</feature>
<dbReference type="EMBL" id="JAHWDP010000002">
    <property type="protein sequence ID" value="MBW2937813.1"/>
    <property type="molecule type" value="Genomic_DNA"/>
</dbReference>
<dbReference type="SMART" id="SM00448">
    <property type="entry name" value="REC"/>
    <property type="match status" value="1"/>
</dbReference>
<organism evidence="13 14">
    <name type="scientific">Halomarinibacterium sedimenti</name>
    <dbReference type="NCBI Taxonomy" id="2857106"/>
    <lineage>
        <taxon>Bacteria</taxon>
        <taxon>Pseudomonadati</taxon>
        <taxon>Bacteroidota</taxon>
        <taxon>Flavobacteriia</taxon>
        <taxon>Flavobacteriales</taxon>
        <taxon>Flavobacteriaceae</taxon>
        <taxon>Halomarinibacterium</taxon>
    </lineage>
</organism>
<dbReference type="PROSITE" id="PS50005">
    <property type="entry name" value="TPR"/>
    <property type="match status" value="1"/>
</dbReference>
<keyword evidence="5" id="KW-0238">DNA-binding</keyword>
<dbReference type="AlphaFoldDB" id="A0A9X1FNB2"/>
<evidence type="ECO:0000256" key="8">
    <source>
        <dbReference type="PROSITE-ProRule" id="PRU00339"/>
    </source>
</evidence>
<dbReference type="InterPro" id="IPR019734">
    <property type="entry name" value="TPR_rpt"/>
</dbReference>
<keyword evidence="4" id="KW-0805">Transcription regulation</keyword>
<keyword evidence="6" id="KW-0804">Transcription</keyword>
<dbReference type="GO" id="GO:0000155">
    <property type="term" value="F:phosphorelay sensor kinase activity"/>
    <property type="evidence" value="ECO:0007669"/>
    <property type="project" value="InterPro"/>
</dbReference>
<keyword evidence="3 7" id="KW-0597">Phosphoprotein</keyword>
<dbReference type="InterPro" id="IPR003661">
    <property type="entry name" value="HisK_dim/P_dom"/>
</dbReference>
<feature type="domain" description="Response regulatory" evidence="12">
    <location>
        <begin position="742"/>
        <end position="857"/>
    </location>
</feature>
<dbReference type="FunFam" id="1.10.287.130:FF:000045">
    <property type="entry name" value="Two-component system sensor histidine kinase/response regulator"/>
    <property type="match status" value="1"/>
</dbReference>
<dbReference type="EC" id="2.7.13.3" evidence="2"/>
<comment type="caution">
    <text evidence="13">The sequence shown here is derived from an EMBL/GenBank/DDBJ whole genome shotgun (WGS) entry which is preliminary data.</text>
</comment>
<reference evidence="13" key="1">
    <citation type="submission" date="2021-07" db="EMBL/GenBank/DDBJ databases">
        <title>Aureisphaera sp. CAU 1614 isolated from sea sediment.</title>
        <authorList>
            <person name="Kim W."/>
        </authorList>
    </citation>
    <scope>NUCLEOTIDE SEQUENCE</scope>
    <source>
        <strain evidence="13">CAU 1614</strain>
    </source>
</reference>
<evidence type="ECO:0000259" key="12">
    <source>
        <dbReference type="PROSITE" id="PS50110"/>
    </source>
</evidence>
<evidence type="ECO:0000256" key="2">
    <source>
        <dbReference type="ARBA" id="ARBA00012438"/>
    </source>
</evidence>
<dbReference type="PANTHER" id="PTHR43547">
    <property type="entry name" value="TWO-COMPONENT HISTIDINE KINASE"/>
    <property type="match status" value="1"/>
</dbReference>
<keyword evidence="9" id="KW-1133">Transmembrane helix</keyword>
<dbReference type="CDD" id="cd17574">
    <property type="entry name" value="REC_OmpR"/>
    <property type="match status" value="1"/>
</dbReference>
<keyword evidence="8" id="KW-0802">TPR repeat</keyword>
<dbReference type="PROSITE" id="PS00041">
    <property type="entry name" value="HTH_ARAC_FAMILY_1"/>
    <property type="match status" value="1"/>
</dbReference>
<feature type="domain" description="HTH araC/xylS-type" evidence="10">
    <location>
        <begin position="889"/>
        <end position="988"/>
    </location>
</feature>
<dbReference type="InterPro" id="IPR018060">
    <property type="entry name" value="HTH_AraC"/>
</dbReference>
<dbReference type="PROSITE" id="PS50110">
    <property type="entry name" value="RESPONSE_REGULATORY"/>
    <property type="match status" value="1"/>
</dbReference>
<gene>
    <name evidence="13" type="ORF">KXJ69_06815</name>
</gene>
<dbReference type="InterPro" id="IPR018062">
    <property type="entry name" value="HTH_AraC-typ_CS"/>
</dbReference>
<evidence type="ECO:0000313" key="13">
    <source>
        <dbReference type="EMBL" id="MBW2937813.1"/>
    </source>
</evidence>
<evidence type="ECO:0000256" key="3">
    <source>
        <dbReference type="ARBA" id="ARBA00022553"/>
    </source>
</evidence>
<feature type="transmembrane region" description="Helical" evidence="9">
    <location>
        <begin position="445"/>
        <end position="464"/>
    </location>
</feature>
<evidence type="ECO:0000313" key="14">
    <source>
        <dbReference type="Proteomes" id="UP001138686"/>
    </source>
</evidence>
<name>A0A9X1FNB2_9FLAO</name>
<evidence type="ECO:0000256" key="9">
    <source>
        <dbReference type="SAM" id="Phobius"/>
    </source>
</evidence>
<dbReference type="InterPro" id="IPR001789">
    <property type="entry name" value="Sig_transdc_resp-reg_receiver"/>
</dbReference>
<accession>A0A9X1FNB2</accession>
<evidence type="ECO:0000256" key="6">
    <source>
        <dbReference type="ARBA" id="ARBA00023163"/>
    </source>
</evidence>
<evidence type="ECO:0000259" key="11">
    <source>
        <dbReference type="PROSITE" id="PS50109"/>
    </source>
</evidence>
<dbReference type="Pfam" id="PF02518">
    <property type="entry name" value="HATPase_c"/>
    <property type="match status" value="1"/>
</dbReference>
<dbReference type="PANTHER" id="PTHR43547:SF2">
    <property type="entry name" value="HYBRID SIGNAL TRANSDUCTION HISTIDINE KINASE C"/>
    <property type="match status" value="1"/>
</dbReference>
<protein>
    <recommendedName>
        <fullName evidence="2">histidine kinase</fullName>
        <ecNumber evidence="2">2.7.13.3</ecNumber>
    </recommendedName>
</protein>
<dbReference type="InterPro" id="IPR005467">
    <property type="entry name" value="His_kinase_dom"/>
</dbReference>
<dbReference type="PROSITE" id="PS01124">
    <property type="entry name" value="HTH_ARAC_FAMILY_2"/>
    <property type="match status" value="1"/>
</dbReference>
<evidence type="ECO:0000256" key="7">
    <source>
        <dbReference type="PROSITE-ProRule" id="PRU00169"/>
    </source>
</evidence>
<feature type="domain" description="Histidine kinase" evidence="11">
    <location>
        <begin position="487"/>
        <end position="699"/>
    </location>
</feature>
<dbReference type="GO" id="GO:0003700">
    <property type="term" value="F:DNA-binding transcription factor activity"/>
    <property type="evidence" value="ECO:0007669"/>
    <property type="project" value="InterPro"/>
</dbReference>
<dbReference type="Proteomes" id="UP001138686">
    <property type="component" value="Unassembled WGS sequence"/>
</dbReference>
<proteinExistence type="predicted"/>
<evidence type="ECO:0000256" key="5">
    <source>
        <dbReference type="ARBA" id="ARBA00023125"/>
    </source>
</evidence>
<dbReference type="SMART" id="SM00388">
    <property type="entry name" value="HisKA"/>
    <property type="match status" value="1"/>
</dbReference>
<dbReference type="Pfam" id="PF12833">
    <property type="entry name" value="HTH_18"/>
    <property type="match status" value="1"/>
</dbReference>
<dbReference type="RefSeq" id="WP_219052241.1">
    <property type="nucleotide sequence ID" value="NZ_JAHWDP010000002.1"/>
</dbReference>
<feature type="repeat" description="TPR" evidence="8">
    <location>
        <begin position="125"/>
        <end position="158"/>
    </location>
</feature>
<dbReference type="Pfam" id="PF00512">
    <property type="entry name" value="HisKA"/>
    <property type="match status" value="1"/>
</dbReference>
<comment type="catalytic activity">
    <reaction evidence="1">
        <text>ATP + protein L-histidine = ADP + protein N-phospho-L-histidine.</text>
        <dbReference type="EC" id="2.7.13.3"/>
    </reaction>
</comment>
<sequence length="988" mass="113445">MHKFSLIILLFCSISFGQNQIAIDSLKKIISTKKANDTVVSKTYYELIKHFKRSNKDSCLYYMSELKDYSDKKLSNLGYYYYYKLKAAYFNLYTKENENALDFISENLFESLEAAEKLSNPKFISITYSRLGEEHSRLGSFNEGINYFQKSIEVANKHDIWVESAYSYTLMAENYLKSFSEASKALIYLLKADSIYRANDYKGEDQGFNFSLIGDVYKELGNYGKAEEYQIRALEVFKNHNNKYQEIGIMGALASLEKTKKNYPKSISILKDCIAFYKENNFPIKEAGFRQGLSETYLEANQLSEALEQANISLDIRKSNKDAFGILIGTISKAKILFELKEYQKSYDFAMEGYNLAKEMESLYDIEESLGILYKSSEKLNDFENAYRYALEHKVAKDSLQSRKNLNKVKEIEARFQNEKKEQEIALLTAQNEVTTRQKENQRNLLLAGLGITTIAGIFFFYLYRNRQKTNQKLKELDALKSNFFANISHEFRTPLTLISGPIEKQLENPKLKQEDRKDFEMVQRNSNRLLDLVNQLLDLSKLESGNLKLQVKEGNISLLFKALTASFNYQAEQKEINYLVEIEEIEQAWFDADTIEKIVTNLLFNAFKYVRPQGSVCFRATQKDELVEIQIENDGKISGTATVEDIFNRFYQSDTSAEGVGIGLALVKELVMLYRGTITAQNTENNTVLFTVQLPVNKNQFAEDELINEAYKMVSDSKVSTTETMQWKEQGISEINEDSPILLIVEDHKDIRSFVKSAFENEYRVIEAEDGAMGVELAQTLVPDIIISDVMMPKLNGFELTSTLKQDERTSHIPIILLTAKVEEQAQYEGLDIGADDYVLKPFKIKLLKTRVKNLVDSRKKLRDRYSQEVVLKPKDISITKFDEKFIEKISNVLDNKLTDSSFSIEEFSTAVGMSRMQLHRKLKALTGLSATEFIRSQRLKLAADLLKRSDANVSEVAYSVGFNEPSYFTKCFKEAFGCLPSEYSQQ</sequence>
<keyword evidence="9" id="KW-0812">Transmembrane</keyword>
<dbReference type="CDD" id="cd00082">
    <property type="entry name" value="HisKA"/>
    <property type="match status" value="1"/>
</dbReference>
<keyword evidence="9" id="KW-0472">Membrane</keyword>
<keyword evidence="14" id="KW-1185">Reference proteome</keyword>
<evidence type="ECO:0000256" key="1">
    <source>
        <dbReference type="ARBA" id="ARBA00000085"/>
    </source>
</evidence>
<dbReference type="SMART" id="SM00028">
    <property type="entry name" value="TPR"/>
    <property type="match status" value="3"/>
</dbReference>
<evidence type="ECO:0000259" key="10">
    <source>
        <dbReference type="PROSITE" id="PS01124"/>
    </source>
</evidence>
<evidence type="ECO:0000256" key="4">
    <source>
        <dbReference type="ARBA" id="ARBA00023015"/>
    </source>
</evidence>
<dbReference type="PROSITE" id="PS50109">
    <property type="entry name" value="HIS_KIN"/>
    <property type="match status" value="1"/>
</dbReference>